<feature type="transmembrane region" description="Helical" evidence="7">
    <location>
        <begin position="259"/>
        <end position="285"/>
    </location>
</feature>
<dbReference type="InterPro" id="IPR023679">
    <property type="entry name" value="UPF0761_bac"/>
</dbReference>
<dbReference type="RefSeq" id="WP_109036912.1">
    <property type="nucleotide sequence ID" value="NZ_CP029210.1"/>
</dbReference>
<comment type="subcellular location">
    <subcellularLocation>
        <location evidence="1 7">Cell membrane</location>
        <topology evidence="1 7">Multi-pass membrane protein</topology>
    </subcellularLocation>
</comment>
<dbReference type="InterPro" id="IPR017039">
    <property type="entry name" value="Virul_fac_BrkB"/>
</dbReference>
<dbReference type="PANTHER" id="PTHR30213:SF0">
    <property type="entry name" value="UPF0761 MEMBRANE PROTEIN YIHY"/>
    <property type="match status" value="1"/>
</dbReference>
<organism evidence="8 9">
    <name type="scientific">Aquabacterium olei</name>
    <dbReference type="NCBI Taxonomy" id="1296669"/>
    <lineage>
        <taxon>Bacteria</taxon>
        <taxon>Pseudomonadati</taxon>
        <taxon>Pseudomonadota</taxon>
        <taxon>Betaproteobacteria</taxon>
        <taxon>Burkholderiales</taxon>
        <taxon>Aquabacterium</taxon>
    </lineage>
</organism>
<feature type="transmembrane region" description="Helical" evidence="7">
    <location>
        <begin position="189"/>
        <end position="211"/>
    </location>
</feature>
<dbReference type="OrthoDB" id="9808671at2"/>
<protein>
    <recommendedName>
        <fullName evidence="7">UPF0761 membrane protein DEH84_11125</fullName>
    </recommendedName>
</protein>
<name>A0A2U8FS76_9BURK</name>
<comment type="similarity">
    <text evidence="7">Belongs to the UPF0761 family.</text>
</comment>
<dbReference type="Pfam" id="PF03631">
    <property type="entry name" value="Virul_fac_BrkB"/>
    <property type="match status" value="1"/>
</dbReference>
<feature type="transmembrane region" description="Helical" evidence="7">
    <location>
        <begin position="113"/>
        <end position="132"/>
    </location>
</feature>
<evidence type="ECO:0000313" key="8">
    <source>
        <dbReference type="EMBL" id="AWI53915.1"/>
    </source>
</evidence>
<feature type="transmembrane region" description="Helical" evidence="7">
    <location>
        <begin position="43"/>
        <end position="72"/>
    </location>
</feature>
<keyword evidence="2 7" id="KW-1003">Cell membrane</keyword>
<dbReference type="AlphaFoldDB" id="A0A2U8FS76"/>
<dbReference type="NCBIfam" id="TIGR00765">
    <property type="entry name" value="yihY_not_rbn"/>
    <property type="match status" value="1"/>
</dbReference>
<evidence type="ECO:0000256" key="4">
    <source>
        <dbReference type="ARBA" id="ARBA00022692"/>
    </source>
</evidence>
<sequence>MNVLRTARRASLSRWRRFVQMLIQWPWGQTYETLRHRFREDRLGLTAGSLTFTTTIALVPLFTVMLALFSAFPVFARFRKVLEQQVLAGLVPDMIAKPVLLTLTKFAAKASQLGGLGLVALGFTAMALMLTIDHTLNGIWRVRRPRPIAQRVLVYWAALTLGPLVAAVSLSVTSYVLSASRGLVADLPGGLSLMLTGIVFLLQTAGFAALYRFVPNTFVRWSHAWSGALFASVGLELAQKALAFYLAQVPVYSTVYGAFAAMPIFLIWIYLSWLIVLMGAVVAAYMPSLLSQAKRWPDTPGQRFALALAVLAALRAARCTQARGLTAEAVAEQLRTDPLQTEPVLDLLVTLDWVGRLADEDDTGGRYTLLCDPTTTPLNPLLGALLLRPDGFTIGFWHAARLDAIMVADALPA</sequence>
<evidence type="ECO:0000256" key="6">
    <source>
        <dbReference type="ARBA" id="ARBA00023136"/>
    </source>
</evidence>
<keyword evidence="6 7" id="KW-0472">Membrane</keyword>
<evidence type="ECO:0000256" key="2">
    <source>
        <dbReference type="ARBA" id="ARBA00022475"/>
    </source>
</evidence>
<keyword evidence="9" id="KW-1185">Reference proteome</keyword>
<proteinExistence type="inferred from homology"/>
<gene>
    <name evidence="8" type="ORF">DEH84_11125</name>
</gene>
<evidence type="ECO:0000256" key="5">
    <source>
        <dbReference type="ARBA" id="ARBA00022989"/>
    </source>
</evidence>
<accession>A0A2U8FS76</accession>
<evidence type="ECO:0000256" key="7">
    <source>
        <dbReference type="HAMAP-Rule" id="MF_00672"/>
    </source>
</evidence>
<feature type="transmembrane region" description="Helical" evidence="7">
    <location>
        <begin position="153"/>
        <end position="177"/>
    </location>
</feature>
<dbReference type="PANTHER" id="PTHR30213">
    <property type="entry name" value="INNER MEMBRANE PROTEIN YHJD"/>
    <property type="match status" value="1"/>
</dbReference>
<evidence type="ECO:0000256" key="1">
    <source>
        <dbReference type="ARBA" id="ARBA00004651"/>
    </source>
</evidence>
<keyword evidence="4 7" id="KW-0812">Transmembrane</keyword>
<dbReference type="Proteomes" id="UP000244892">
    <property type="component" value="Chromosome"/>
</dbReference>
<reference evidence="8 9" key="1">
    <citation type="submission" date="2018-05" db="EMBL/GenBank/DDBJ databases">
        <title>complete genome sequence of Aquabacterium olei NBRC 110486.</title>
        <authorList>
            <person name="Tang B."/>
            <person name="Chang J."/>
            <person name="Zhang L."/>
            <person name="Yang H."/>
        </authorList>
    </citation>
    <scope>NUCLEOTIDE SEQUENCE [LARGE SCALE GENOMIC DNA]</scope>
    <source>
        <strain evidence="8 9">NBRC 110486</strain>
    </source>
</reference>
<evidence type="ECO:0000313" key="9">
    <source>
        <dbReference type="Proteomes" id="UP000244892"/>
    </source>
</evidence>
<comment type="caution">
    <text evidence="7">Lacks conserved residue(s) required for the propagation of feature annotation.</text>
</comment>
<keyword evidence="5 7" id="KW-1133">Transmembrane helix</keyword>
<evidence type="ECO:0000256" key="3">
    <source>
        <dbReference type="ARBA" id="ARBA00022519"/>
    </source>
</evidence>
<dbReference type="GO" id="GO:0005886">
    <property type="term" value="C:plasma membrane"/>
    <property type="evidence" value="ECO:0007669"/>
    <property type="project" value="UniProtKB-SubCell"/>
</dbReference>
<keyword evidence="3" id="KW-0997">Cell inner membrane</keyword>
<dbReference type="KEGG" id="aon:DEH84_11125"/>
<dbReference type="EMBL" id="CP029210">
    <property type="protein sequence ID" value="AWI53915.1"/>
    <property type="molecule type" value="Genomic_DNA"/>
</dbReference>
<dbReference type="HAMAP" id="MF_00672">
    <property type="entry name" value="UPF0761"/>
    <property type="match status" value="1"/>
</dbReference>